<evidence type="ECO:0000313" key="1">
    <source>
        <dbReference type="EMBL" id="EMH29743.1"/>
    </source>
</evidence>
<feature type="non-terminal residue" evidence="1">
    <location>
        <position position="1"/>
    </location>
</feature>
<accession>M3PXU0</accession>
<evidence type="ECO:0000313" key="2">
    <source>
        <dbReference type="Proteomes" id="UP000011872"/>
    </source>
</evidence>
<dbReference type="Proteomes" id="UP000011872">
    <property type="component" value="Unassembled WGS sequence"/>
</dbReference>
<dbReference type="EMBL" id="APDY01000032">
    <property type="protein sequence ID" value="EMH29743.1"/>
    <property type="molecule type" value="Genomic_DNA"/>
</dbReference>
<gene>
    <name evidence="1" type="ORF">HMPREF1421_00472</name>
</gene>
<sequence>THSLKGIGGYFAIIPPPFNPLKIPLTQEDRFFSRDYRLILKNAFEIL</sequence>
<proteinExistence type="predicted"/>
<protein>
    <submittedName>
        <fullName evidence="1">Uncharacterized protein</fullName>
    </submittedName>
</protein>
<comment type="caution">
    <text evidence="1">The sequence shown here is derived from an EMBL/GenBank/DDBJ whole genome shotgun (WGS) entry which is preliminary data.</text>
</comment>
<dbReference type="AlphaFoldDB" id="M3PXU0"/>
<reference evidence="1 2" key="1">
    <citation type="submission" date="2012-12" db="EMBL/GenBank/DDBJ databases">
        <authorList>
            <person name="Weinstock G."/>
            <person name="Sodergren E."/>
            <person name="Lobos E.A."/>
            <person name="Fulton L."/>
            <person name="Fulton R."/>
            <person name="Courtney L."/>
            <person name="Fronick C."/>
            <person name="O'Laughlin M."/>
            <person name="Godfrey J."/>
            <person name="Wilson R.M."/>
            <person name="Miner T."/>
            <person name="Farmer C."/>
            <person name="Delehaunty K."/>
            <person name="Cordes M."/>
            <person name="Minx P."/>
            <person name="Tomlinson C."/>
            <person name="Chen J."/>
            <person name="Wollam A."/>
            <person name="Pepin K.H."/>
            <person name="Bhonagiri V."/>
            <person name="Zhang X."/>
            <person name="Suruliraj S."/>
            <person name="Antonio M."/>
            <person name="Secka O."/>
            <person name="Thomas J."/>
            <person name="Warren W."/>
            <person name="Mitreva M."/>
            <person name="Mardis E.R."/>
            <person name="Wilson R.K."/>
        </authorList>
    </citation>
    <scope>NUCLEOTIDE SEQUENCE [LARGE SCALE GENOMIC DNA]</scope>
    <source>
        <strain evidence="1 2">GAM265BSii</strain>
    </source>
</reference>
<dbReference type="HOGENOM" id="CLU_3177097_0_0_7"/>
<name>M3PXU0_HELPX</name>
<organism evidence="1 2">
    <name type="scientific">Helicobacter pylori GAM265BSii</name>
    <dbReference type="NCBI Taxonomy" id="1159049"/>
    <lineage>
        <taxon>Bacteria</taxon>
        <taxon>Pseudomonadati</taxon>
        <taxon>Campylobacterota</taxon>
        <taxon>Epsilonproteobacteria</taxon>
        <taxon>Campylobacterales</taxon>
        <taxon>Helicobacteraceae</taxon>
        <taxon>Helicobacter</taxon>
    </lineage>
</organism>